<feature type="chain" id="PRO_5029558842" evidence="1">
    <location>
        <begin position="25"/>
        <end position="1016"/>
    </location>
</feature>
<sequence>MKKLANHIILSGVTVSMLFSPLMALPSGGKFTHGTTGTINKPNNNTLNIHGNGTNSVIQWGGGFSIGKGESVNFNGNNKNYLNIAHGTSKSTIDGLLNANGNNVFLINPNGVIITKNGTINANRFVASTSSMSNEDMNKFAKLSFNDGLSFSPVFKPQKAGNVVNMGNINADSLLFQGNKILLDADTNWDKEHNGVKFGIIKARNITLEGDEVHVNVASIDGSVENPEFYLEKIKVIGKGQAYLDATGYYYNTSSGRSLSLLRIDNSNNKSFKVHNYIGISSVRDWWHFAKGWNEDKAGFRTSASEYRLTKDIDFGGNCNSRGECTGQNYANYWIDLNGDGQKQDNEYTSMIIGYGDENYFNKKFDGQGFTLSSMYIDTTALENKPQYVGIFGKIYGDFSVHNLNVDYNQGYIKTNNAQYVGGLVGAAIRKEHSNSFSEFKNINIKNISFIDAKSNSDLYVGGFTGILNNARVDNIELYGIKTIVATGVGGVNLVRAGGFVGRLEYVNRDNPIEIAYDTIKIKDIDSIKSTFDCDRYCGEAYAGGFAGDILVNDSYFKMKNITLEDIGNIEANTKGYLSTAGGFFGNGEFNIFNFDDQYNMDNVLIENITMKNIGNIKSIASNQAYSGGFFGDYRNSYDFKTSFENIFIYFKPDSSIVANGSVAVKDIFGNKINSKNQNIFIYHKNLDGTNNNGVTERKYTNDELMSEFNEKIQSIKTPNIEKPSEIFKPDLSDIGNIQNEKVEFQKEWYNKEVVQAILDDILNGKYRVSINKFGEIVFYVSTVDGVEITLDSIKQSLDFLDTLKDKNSGFESSEKLKDIYAKYNKALKIKDEYVAAQEHLFKDGKNSFYETYAKYQKELEIYNSYVKEIEAGKRKINDPEYLASFDKINSLATILKNQRDVVNNIATKLNDENIAKNEYGYTNFKFLGDFALDFVHNPQSPDVDNPNKPELPETDMNFEQTASLNLIGDEALEEEDEKQEVEEASMKQRSRTCIVSDNYKTMNPCVVGECSLINI</sequence>
<dbReference type="RefSeq" id="WP_176300989.1">
    <property type="nucleotide sequence ID" value="NZ_CP053825.1"/>
</dbReference>
<evidence type="ECO:0000259" key="2">
    <source>
        <dbReference type="SMART" id="SM00912"/>
    </source>
</evidence>
<accession>A0A7L5HJP2</accession>
<dbReference type="SMART" id="SM00912">
    <property type="entry name" value="Haemagg_act"/>
    <property type="match status" value="1"/>
</dbReference>
<keyword evidence="4" id="KW-1185">Reference proteome</keyword>
<evidence type="ECO:0000313" key="4">
    <source>
        <dbReference type="Proteomes" id="UP000509246"/>
    </source>
</evidence>
<feature type="signal peptide" evidence="1">
    <location>
        <begin position="1"/>
        <end position="24"/>
    </location>
</feature>
<dbReference type="SUPFAM" id="SSF51126">
    <property type="entry name" value="Pectin lyase-like"/>
    <property type="match status" value="1"/>
</dbReference>
<dbReference type="EMBL" id="CP053825">
    <property type="protein sequence ID" value="QKF79445.1"/>
    <property type="molecule type" value="Genomic_DNA"/>
</dbReference>
<organism evidence="3 4">
    <name type="scientific">Campylobacter armoricus</name>
    <dbReference type="NCBI Taxonomy" id="2505970"/>
    <lineage>
        <taxon>Bacteria</taxon>
        <taxon>Pseudomonadati</taxon>
        <taxon>Campylobacterota</taxon>
        <taxon>Epsilonproteobacteria</taxon>
        <taxon>Campylobacterales</taxon>
        <taxon>Campylobacteraceae</taxon>
        <taxon>Campylobacter</taxon>
    </lineage>
</organism>
<evidence type="ECO:0000256" key="1">
    <source>
        <dbReference type="SAM" id="SignalP"/>
    </source>
</evidence>
<protein>
    <submittedName>
        <fullName evidence="3">Hemagglutinin domain-containing protein</fullName>
    </submittedName>
</protein>
<gene>
    <name evidence="3" type="ORF">CARM_0518</name>
</gene>
<dbReference type="Gene3D" id="2.160.20.10">
    <property type="entry name" value="Single-stranded right-handed beta-helix, Pectin lyase-like"/>
    <property type="match status" value="1"/>
</dbReference>
<name>A0A7L5HJP2_9BACT</name>
<reference evidence="3 4" key="1">
    <citation type="submission" date="2020-05" db="EMBL/GenBank/DDBJ databases">
        <title>Complete genome sequencing of Campylobacter and Arcobacter type strains.</title>
        <authorList>
            <person name="Miller W.G."/>
            <person name="Yee E."/>
        </authorList>
    </citation>
    <scope>NUCLEOTIDE SEQUENCE [LARGE SCALE GENOMIC DNA]</scope>
    <source>
        <strain evidence="3 4">CCUG 73571</strain>
    </source>
</reference>
<dbReference type="Proteomes" id="UP000509246">
    <property type="component" value="Chromosome"/>
</dbReference>
<dbReference type="InterPro" id="IPR011050">
    <property type="entry name" value="Pectin_lyase_fold/virulence"/>
</dbReference>
<dbReference type="InterPro" id="IPR012334">
    <property type="entry name" value="Pectin_lyas_fold"/>
</dbReference>
<evidence type="ECO:0000313" key="3">
    <source>
        <dbReference type="EMBL" id="QKF79445.1"/>
    </source>
</evidence>
<keyword evidence="1" id="KW-0732">Signal</keyword>
<feature type="domain" description="Filamentous haemagglutinin FhaB/tRNA nuclease CdiA-like TPS" evidence="2">
    <location>
        <begin position="22"/>
        <end position="136"/>
    </location>
</feature>
<dbReference type="Pfam" id="PF05860">
    <property type="entry name" value="TPS"/>
    <property type="match status" value="1"/>
</dbReference>
<dbReference type="Gene3D" id="2.160.20.110">
    <property type="match status" value="1"/>
</dbReference>
<dbReference type="InterPro" id="IPR008638">
    <property type="entry name" value="FhaB/CdiA-like_TPS"/>
</dbReference>
<dbReference type="GeneID" id="56586251"/>
<proteinExistence type="predicted"/>
<dbReference type="KEGG" id="carm:CARM_0518"/>
<dbReference type="NCBIfam" id="TIGR01901">
    <property type="entry name" value="adhes_NPXG"/>
    <property type="match status" value="1"/>
</dbReference>
<dbReference type="AlphaFoldDB" id="A0A7L5HJP2"/>